<dbReference type="AlphaFoldDB" id="A0A518IJ14"/>
<sequence length="63" mass="6746">MTPEEFSARLGELGVSLTAADLPKVEALHISEEVISDIHVQSVAALFIFSRSVVSGRLFCSAL</sequence>
<name>A0A518IJ14_9PLAN</name>
<evidence type="ECO:0000313" key="2">
    <source>
        <dbReference type="Proteomes" id="UP000318313"/>
    </source>
</evidence>
<proteinExistence type="predicted"/>
<evidence type="ECO:0000313" key="1">
    <source>
        <dbReference type="EMBL" id="QDV53089.1"/>
    </source>
</evidence>
<dbReference type="KEGG" id="gfm:Enr17x_51600"/>
<dbReference type="EMBL" id="CP037452">
    <property type="protein sequence ID" value="QDV53089.1"/>
    <property type="molecule type" value="Genomic_DNA"/>
</dbReference>
<keyword evidence="2" id="KW-1185">Reference proteome</keyword>
<accession>A0A518IJ14</accession>
<organism evidence="1 2">
    <name type="scientific">Gimesia fumaroli</name>
    <dbReference type="NCBI Taxonomy" id="2527976"/>
    <lineage>
        <taxon>Bacteria</taxon>
        <taxon>Pseudomonadati</taxon>
        <taxon>Planctomycetota</taxon>
        <taxon>Planctomycetia</taxon>
        <taxon>Planctomycetales</taxon>
        <taxon>Planctomycetaceae</taxon>
        <taxon>Gimesia</taxon>
    </lineage>
</organism>
<reference evidence="1 2" key="1">
    <citation type="submission" date="2019-03" db="EMBL/GenBank/DDBJ databases">
        <title>Deep-cultivation of Planctomycetes and their phenomic and genomic characterization uncovers novel biology.</title>
        <authorList>
            <person name="Wiegand S."/>
            <person name="Jogler M."/>
            <person name="Boedeker C."/>
            <person name="Pinto D."/>
            <person name="Vollmers J."/>
            <person name="Rivas-Marin E."/>
            <person name="Kohn T."/>
            <person name="Peeters S.H."/>
            <person name="Heuer A."/>
            <person name="Rast P."/>
            <person name="Oberbeckmann S."/>
            <person name="Bunk B."/>
            <person name="Jeske O."/>
            <person name="Meyerdierks A."/>
            <person name="Storesund J.E."/>
            <person name="Kallscheuer N."/>
            <person name="Luecker S."/>
            <person name="Lage O.M."/>
            <person name="Pohl T."/>
            <person name="Merkel B.J."/>
            <person name="Hornburger P."/>
            <person name="Mueller R.-W."/>
            <person name="Bruemmer F."/>
            <person name="Labrenz M."/>
            <person name="Spormann A.M."/>
            <person name="Op den Camp H."/>
            <person name="Overmann J."/>
            <person name="Amann R."/>
            <person name="Jetten M.S.M."/>
            <person name="Mascher T."/>
            <person name="Medema M.H."/>
            <person name="Devos D.P."/>
            <person name="Kaster A.-K."/>
            <person name="Ovreas L."/>
            <person name="Rohde M."/>
            <person name="Galperin M.Y."/>
            <person name="Jogler C."/>
        </authorList>
    </citation>
    <scope>NUCLEOTIDE SEQUENCE [LARGE SCALE GENOMIC DNA]</scope>
    <source>
        <strain evidence="1 2">Enr17</strain>
    </source>
</reference>
<gene>
    <name evidence="1" type="ORF">Enr17x_51600</name>
</gene>
<protein>
    <submittedName>
        <fullName evidence="1">Uncharacterized protein</fullName>
    </submittedName>
</protein>
<dbReference type="Proteomes" id="UP000318313">
    <property type="component" value="Chromosome"/>
</dbReference>